<dbReference type="Proteomes" id="UP000541969">
    <property type="component" value="Unassembled WGS sequence"/>
</dbReference>
<organism evidence="11 12">
    <name type="scientific">Petropleomorpha daqingensis</name>
    <dbReference type="NCBI Taxonomy" id="2026353"/>
    <lineage>
        <taxon>Bacteria</taxon>
        <taxon>Bacillati</taxon>
        <taxon>Actinomycetota</taxon>
        <taxon>Actinomycetes</taxon>
        <taxon>Geodermatophilales</taxon>
        <taxon>Geodermatophilaceae</taxon>
        <taxon>Petropleomorpha</taxon>
    </lineage>
</organism>
<dbReference type="GO" id="GO:0005886">
    <property type="term" value="C:plasma membrane"/>
    <property type="evidence" value="ECO:0007669"/>
    <property type="project" value="UniProtKB-SubCell"/>
</dbReference>
<dbReference type="InterPro" id="IPR029044">
    <property type="entry name" value="Nucleotide-diphossugar_trans"/>
</dbReference>
<accession>A0A853CMH7</accession>
<comment type="function">
    <text evidence="6">Catalyzes the glycosylation of 4,4'-diaponeurosporenoate, i.e. the esterification of glucose at the C1'' position with the carboxyl group of 4,4'-diaponeurosporenic acid, to form glycosyl-4,4'-diaponeurosporenoate. This is a step in the biosynthesis of staphyloxanthin, an orange pigment present in most staphylococci strains.</text>
</comment>
<dbReference type="InterPro" id="IPR001173">
    <property type="entry name" value="Glyco_trans_2-like"/>
</dbReference>
<evidence type="ECO:0000313" key="12">
    <source>
        <dbReference type="Proteomes" id="UP000541969"/>
    </source>
</evidence>
<evidence type="ECO:0000256" key="6">
    <source>
        <dbReference type="ARBA" id="ARBA00037281"/>
    </source>
</evidence>
<evidence type="ECO:0000256" key="5">
    <source>
        <dbReference type="ARBA" id="ARBA00023136"/>
    </source>
</evidence>
<dbReference type="RefSeq" id="WP_218859356.1">
    <property type="nucleotide sequence ID" value="NZ_JACBZT010000001.1"/>
</dbReference>
<evidence type="ECO:0000256" key="4">
    <source>
        <dbReference type="ARBA" id="ARBA00022679"/>
    </source>
</evidence>
<comment type="similarity">
    <text evidence="8">Belongs to the glycosyltransferase 2 family. CrtQ subfamily.</text>
</comment>
<evidence type="ECO:0000313" key="11">
    <source>
        <dbReference type="EMBL" id="NYJ07722.1"/>
    </source>
</evidence>
<sequence>MAEAARLGLVVPARDEVALLPACLAALREAAAHPARSGVPVVVVVVADGCTDATAEVAAAAGVVVLEGGSGNVGAARDAGARWLLADAVAAGIAPERLWLATTDADSTVAPDWVLLHEIAAASGSDAVVGTVAVDDWTGVPAAAAAAFERAYGAWRDAGPAAVHPHVHGANLGVRGSAYVACGGFPPLPVGEDVALVRALEASGAVVLRTAASPVRTSARRRPRARGGVGDDIDRLASGYDLG</sequence>
<name>A0A853CMH7_9ACTN</name>
<evidence type="ECO:0000256" key="3">
    <source>
        <dbReference type="ARBA" id="ARBA00022676"/>
    </source>
</evidence>
<feature type="domain" description="Glycosyltransferase 2-like" evidence="10">
    <location>
        <begin position="10"/>
        <end position="139"/>
    </location>
</feature>
<keyword evidence="12" id="KW-1185">Reference proteome</keyword>
<keyword evidence="3" id="KW-0328">Glycosyltransferase</keyword>
<evidence type="ECO:0000256" key="2">
    <source>
        <dbReference type="ARBA" id="ARBA00022475"/>
    </source>
</evidence>
<dbReference type="EMBL" id="JACBZT010000001">
    <property type="protein sequence ID" value="NYJ07722.1"/>
    <property type="molecule type" value="Genomic_DNA"/>
</dbReference>
<evidence type="ECO:0000259" key="10">
    <source>
        <dbReference type="Pfam" id="PF00535"/>
    </source>
</evidence>
<gene>
    <name evidence="11" type="ORF">GGQ55_004000</name>
</gene>
<dbReference type="Pfam" id="PF00535">
    <property type="entry name" value="Glycos_transf_2"/>
    <property type="match status" value="1"/>
</dbReference>
<comment type="caution">
    <text evidence="11">The sequence shown here is derived from an EMBL/GenBank/DDBJ whole genome shotgun (WGS) entry which is preliminary data.</text>
</comment>
<reference evidence="11 12" key="1">
    <citation type="submission" date="2020-07" db="EMBL/GenBank/DDBJ databases">
        <title>Sequencing the genomes of 1000 actinobacteria strains.</title>
        <authorList>
            <person name="Klenk H.-P."/>
        </authorList>
    </citation>
    <scope>NUCLEOTIDE SEQUENCE [LARGE SCALE GENOMIC DNA]</scope>
    <source>
        <strain evidence="11 12">DSM 104001</strain>
    </source>
</reference>
<keyword evidence="5" id="KW-0472">Membrane</keyword>
<dbReference type="SUPFAM" id="SSF53448">
    <property type="entry name" value="Nucleotide-diphospho-sugar transferases"/>
    <property type="match status" value="1"/>
</dbReference>
<proteinExistence type="inferred from homology"/>
<comment type="subcellular location">
    <subcellularLocation>
        <location evidence="1">Cell membrane</location>
    </subcellularLocation>
</comment>
<keyword evidence="2" id="KW-1003">Cell membrane</keyword>
<dbReference type="AlphaFoldDB" id="A0A853CMH7"/>
<comment type="pathway">
    <text evidence="7">Carotenoid biosynthesis; staphyloxanthin biosynthesis; staphyloxanthin from farnesyl diphosphate: step 4/5.</text>
</comment>
<protein>
    <recommendedName>
        <fullName evidence="9">4,4'-diaponeurosporenoate glycosyltransferase</fullName>
    </recommendedName>
</protein>
<evidence type="ECO:0000256" key="1">
    <source>
        <dbReference type="ARBA" id="ARBA00004236"/>
    </source>
</evidence>
<dbReference type="PANTHER" id="PTHR43646:SF2">
    <property type="entry name" value="GLYCOSYLTRANSFERASE 2-LIKE DOMAIN-CONTAINING PROTEIN"/>
    <property type="match status" value="1"/>
</dbReference>
<keyword evidence="4 11" id="KW-0808">Transferase</keyword>
<dbReference type="GO" id="GO:0016757">
    <property type="term" value="F:glycosyltransferase activity"/>
    <property type="evidence" value="ECO:0007669"/>
    <property type="project" value="UniProtKB-KW"/>
</dbReference>
<dbReference type="PANTHER" id="PTHR43646">
    <property type="entry name" value="GLYCOSYLTRANSFERASE"/>
    <property type="match status" value="1"/>
</dbReference>
<evidence type="ECO:0000256" key="8">
    <source>
        <dbReference type="ARBA" id="ARBA00038120"/>
    </source>
</evidence>
<dbReference type="Gene3D" id="3.90.550.10">
    <property type="entry name" value="Spore Coat Polysaccharide Biosynthesis Protein SpsA, Chain A"/>
    <property type="match status" value="1"/>
</dbReference>
<evidence type="ECO:0000256" key="9">
    <source>
        <dbReference type="ARBA" id="ARBA00040345"/>
    </source>
</evidence>
<evidence type="ECO:0000256" key="7">
    <source>
        <dbReference type="ARBA" id="ARBA00037904"/>
    </source>
</evidence>